<keyword evidence="5 7" id="KW-1133">Transmembrane helix</keyword>
<evidence type="ECO:0000256" key="3">
    <source>
        <dbReference type="ARBA" id="ARBA00022692"/>
    </source>
</evidence>
<dbReference type="GO" id="GO:0012505">
    <property type="term" value="C:endomembrane system"/>
    <property type="evidence" value="ECO:0007669"/>
    <property type="project" value="UniProtKB-SubCell"/>
</dbReference>
<evidence type="ECO:0000256" key="5">
    <source>
        <dbReference type="ARBA" id="ARBA00022989"/>
    </source>
</evidence>
<accession>A0A378VVT7</accession>
<dbReference type="GO" id="GO:0016491">
    <property type="term" value="F:oxidoreductase activity"/>
    <property type="evidence" value="ECO:0007669"/>
    <property type="project" value="UniProtKB-KW"/>
</dbReference>
<protein>
    <submittedName>
        <fullName evidence="8">Na(+)-translocating NADH-quinone reductase subunit E</fullName>
        <ecNumber evidence="8">1.6.5.-</ecNumber>
    </submittedName>
</protein>
<evidence type="ECO:0000256" key="7">
    <source>
        <dbReference type="SAM" id="Phobius"/>
    </source>
</evidence>
<dbReference type="InterPro" id="IPR050133">
    <property type="entry name" value="NqrDE/RnfAE_oxidrdctase"/>
</dbReference>
<dbReference type="GO" id="GO:0005886">
    <property type="term" value="C:plasma membrane"/>
    <property type="evidence" value="ECO:0007669"/>
    <property type="project" value="TreeGrafter"/>
</dbReference>
<dbReference type="EMBL" id="UGRI01000001">
    <property type="protein sequence ID" value="SUA20301.1"/>
    <property type="molecule type" value="Genomic_DNA"/>
</dbReference>
<dbReference type="AlphaFoldDB" id="A0A378VVT7"/>
<evidence type="ECO:0000313" key="8">
    <source>
        <dbReference type="EMBL" id="SUA20301.1"/>
    </source>
</evidence>
<dbReference type="InterPro" id="IPR003667">
    <property type="entry name" value="NqrDE/RnfAE"/>
</dbReference>
<evidence type="ECO:0000256" key="1">
    <source>
        <dbReference type="ARBA" id="ARBA00004127"/>
    </source>
</evidence>
<keyword evidence="4" id="KW-1278">Translocase</keyword>
<evidence type="ECO:0000256" key="6">
    <source>
        <dbReference type="ARBA" id="ARBA00023136"/>
    </source>
</evidence>
<keyword evidence="6 7" id="KW-0472">Membrane</keyword>
<evidence type="ECO:0000256" key="2">
    <source>
        <dbReference type="ARBA" id="ARBA00022448"/>
    </source>
</evidence>
<proteinExistence type="predicted"/>
<gene>
    <name evidence="8" type="primary">nqrE_2</name>
    <name evidence="8" type="ORF">NCTC11421_00382</name>
</gene>
<sequence>MEHYLSLFIKSVFIENMALSFFWVCVRFGGIQKVSTAFGLGVAVIFVLGLSVPANQLVYSLLKDGAIVEGVDLTF</sequence>
<feature type="transmembrane region" description="Helical" evidence="7">
    <location>
        <begin position="37"/>
        <end position="54"/>
    </location>
</feature>
<dbReference type="PANTHER" id="PTHR30335">
    <property type="entry name" value="INTEGRAL MEMBRANE PROTEIN OF SOXR-REDUCING COMPLEX"/>
    <property type="match status" value="1"/>
</dbReference>
<reference evidence="8" key="1">
    <citation type="submission" date="2018-06" db="EMBL/GenBank/DDBJ databases">
        <authorList>
            <consortium name="Pathogen Informatics"/>
            <person name="Doyle S."/>
        </authorList>
    </citation>
    <scope>NUCLEOTIDE SEQUENCE [LARGE SCALE GENOMIC DNA]</scope>
    <source>
        <strain evidence="8">NCTC11421</strain>
    </source>
</reference>
<evidence type="ECO:0000256" key="4">
    <source>
        <dbReference type="ARBA" id="ARBA00022967"/>
    </source>
</evidence>
<organism evidence="8">
    <name type="scientific">Neisseria gonorrhoeae</name>
    <dbReference type="NCBI Taxonomy" id="485"/>
    <lineage>
        <taxon>Bacteria</taxon>
        <taxon>Pseudomonadati</taxon>
        <taxon>Pseudomonadota</taxon>
        <taxon>Betaproteobacteria</taxon>
        <taxon>Neisseriales</taxon>
        <taxon>Neisseriaceae</taxon>
        <taxon>Neisseria</taxon>
    </lineage>
</organism>
<keyword evidence="3 7" id="KW-0812">Transmembrane</keyword>
<comment type="subcellular location">
    <subcellularLocation>
        <location evidence="1">Endomembrane system</location>
        <topology evidence="1">Multi-pass membrane protein</topology>
    </subcellularLocation>
</comment>
<name>A0A378VVT7_NEIGO</name>
<feature type="transmembrane region" description="Helical" evidence="7">
    <location>
        <begin position="6"/>
        <end position="25"/>
    </location>
</feature>
<dbReference type="EC" id="1.6.5.-" evidence="8"/>
<dbReference type="PANTHER" id="PTHR30335:SF1">
    <property type="entry name" value="NA(+)-TRANSLOCATING NADH-QUINONE REDUCTASE SUBUNIT E"/>
    <property type="match status" value="1"/>
</dbReference>
<keyword evidence="8" id="KW-0560">Oxidoreductase</keyword>
<keyword evidence="2" id="KW-0813">Transport</keyword>
<dbReference type="Pfam" id="PF02508">
    <property type="entry name" value="Rnf-Nqr"/>
    <property type="match status" value="1"/>
</dbReference>